<dbReference type="AlphaFoldDB" id="A0A0D2P2A4"/>
<dbReference type="Proteomes" id="UP000054270">
    <property type="component" value="Unassembled WGS sequence"/>
</dbReference>
<protein>
    <submittedName>
        <fullName evidence="2">Uncharacterized protein</fullName>
    </submittedName>
</protein>
<sequence length="135" mass="14338">MPATCPRGSALDIAVHTIAAILRDSMQCDVGRGQTLVRAPCTSKAHPPAPRPAVARRLSIPPCVIPARCLRPPSGAAGRLDRASPMQHRPMRTSPICPARPQKHAHASTGTRASLCELYTCAAAWIGLLVCVTYI</sequence>
<evidence type="ECO:0000313" key="2">
    <source>
        <dbReference type="EMBL" id="KJA25059.1"/>
    </source>
</evidence>
<feature type="region of interest" description="Disordered" evidence="1">
    <location>
        <begin position="75"/>
        <end position="103"/>
    </location>
</feature>
<dbReference type="EMBL" id="KN817533">
    <property type="protein sequence ID" value="KJA25059.1"/>
    <property type="molecule type" value="Genomic_DNA"/>
</dbReference>
<reference evidence="3" key="1">
    <citation type="submission" date="2014-04" db="EMBL/GenBank/DDBJ databases">
        <title>Evolutionary Origins and Diversification of the Mycorrhizal Mutualists.</title>
        <authorList>
            <consortium name="DOE Joint Genome Institute"/>
            <consortium name="Mycorrhizal Genomics Consortium"/>
            <person name="Kohler A."/>
            <person name="Kuo A."/>
            <person name="Nagy L.G."/>
            <person name="Floudas D."/>
            <person name="Copeland A."/>
            <person name="Barry K.W."/>
            <person name="Cichocki N."/>
            <person name="Veneault-Fourrey C."/>
            <person name="LaButti K."/>
            <person name="Lindquist E.A."/>
            <person name="Lipzen A."/>
            <person name="Lundell T."/>
            <person name="Morin E."/>
            <person name="Murat C."/>
            <person name="Riley R."/>
            <person name="Ohm R."/>
            <person name="Sun H."/>
            <person name="Tunlid A."/>
            <person name="Henrissat B."/>
            <person name="Grigoriev I.V."/>
            <person name="Hibbett D.S."/>
            <person name="Martin F."/>
        </authorList>
    </citation>
    <scope>NUCLEOTIDE SEQUENCE [LARGE SCALE GENOMIC DNA]</scope>
    <source>
        <strain evidence="3">FD-334 SS-4</strain>
    </source>
</reference>
<evidence type="ECO:0000313" key="3">
    <source>
        <dbReference type="Proteomes" id="UP000054270"/>
    </source>
</evidence>
<accession>A0A0D2P2A4</accession>
<name>A0A0D2P2A4_HYPSF</name>
<feature type="non-terminal residue" evidence="2">
    <location>
        <position position="135"/>
    </location>
</feature>
<evidence type="ECO:0000256" key="1">
    <source>
        <dbReference type="SAM" id="MobiDB-lite"/>
    </source>
</evidence>
<proteinExistence type="predicted"/>
<organism evidence="2 3">
    <name type="scientific">Hypholoma sublateritium (strain FD-334 SS-4)</name>
    <dbReference type="NCBI Taxonomy" id="945553"/>
    <lineage>
        <taxon>Eukaryota</taxon>
        <taxon>Fungi</taxon>
        <taxon>Dikarya</taxon>
        <taxon>Basidiomycota</taxon>
        <taxon>Agaricomycotina</taxon>
        <taxon>Agaricomycetes</taxon>
        <taxon>Agaricomycetidae</taxon>
        <taxon>Agaricales</taxon>
        <taxon>Agaricineae</taxon>
        <taxon>Strophariaceae</taxon>
        <taxon>Hypholoma</taxon>
    </lineage>
</organism>
<gene>
    <name evidence="2" type="ORF">HYPSUDRAFT_38005</name>
</gene>
<keyword evidence="3" id="KW-1185">Reference proteome</keyword>